<gene>
    <name evidence="1" type="ORF">D9615_000697</name>
</gene>
<evidence type="ECO:0000313" key="1">
    <source>
        <dbReference type="EMBL" id="KAF5388182.1"/>
    </source>
</evidence>
<comment type="caution">
    <text evidence="1">The sequence shown here is derived from an EMBL/GenBank/DDBJ whole genome shotgun (WGS) entry which is preliminary data.</text>
</comment>
<evidence type="ECO:0008006" key="3">
    <source>
        <dbReference type="Google" id="ProtNLM"/>
    </source>
</evidence>
<organism evidence="1 2">
    <name type="scientific">Tricholomella constricta</name>
    <dbReference type="NCBI Taxonomy" id="117010"/>
    <lineage>
        <taxon>Eukaryota</taxon>
        <taxon>Fungi</taxon>
        <taxon>Dikarya</taxon>
        <taxon>Basidiomycota</taxon>
        <taxon>Agaricomycotina</taxon>
        <taxon>Agaricomycetes</taxon>
        <taxon>Agaricomycetidae</taxon>
        <taxon>Agaricales</taxon>
        <taxon>Tricholomatineae</taxon>
        <taxon>Lyophyllaceae</taxon>
        <taxon>Tricholomella</taxon>
    </lineage>
</organism>
<dbReference type="Proteomes" id="UP000565441">
    <property type="component" value="Unassembled WGS sequence"/>
</dbReference>
<accession>A0A8H5HRH1</accession>
<reference evidence="1 2" key="1">
    <citation type="journal article" date="2020" name="ISME J.">
        <title>Uncovering the hidden diversity of litter-decomposition mechanisms in mushroom-forming fungi.</title>
        <authorList>
            <person name="Floudas D."/>
            <person name="Bentzer J."/>
            <person name="Ahren D."/>
            <person name="Johansson T."/>
            <person name="Persson P."/>
            <person name="Tunlid A."/>
        </authorList>
    </citation>
    <scope>NUCLEOTIDE SEQUENCE [LARGE SCALE GENOMIC DNA]</scope>
    <source>
        <strain evidence="1 2">CBS 661.87</strain>
    </source>
</reference>
<dbReference type="EMBL" id="JAACJP010000001">
    <property type="protein sequence ID" value="KAF5388182.1"/>
    <property type="molecule type" value="Genomic_DNA"/>
</dbReference>
<dbReference type="OrthoDB" id="2011702at2759"/>
<protein>
    <recommendedName>
        <fullName evidence="3">Virilizer N-terminal domain-containing protein</fullName>
    </recommendedName>
</protein>
<keyword evidence="2" id="KW-1185">Reference proteome</keyword>
<proteinExistence type="predicted"/>
<sequence>MGLLHWCTVSPEGQSSLAAIRFTAPVRISSICIFPSGAQPFANAPEVVAQTEPEAFFLEVFLNAHPIAQADGKDKPRVANALVPTVIAYPGGQVDFTVDMGTDYATRLMIVKGKFDMLSMAIYGDIVTDITPPAEKYEARPLPSVDPIPLSTAVDPSHASDPTILAKQLLAMIPDSPPLPLVVRLMFCLKPSNDDWDLPEFPYLHTDLEARSDEELTLEIAIEMLSKPVRDDALDEDLVTFAARLSTCISAPQNSDQAYQIAKLLSMSASQHPGVARALLHHLDFGSLFAAQNMDEEILICLLDAATNVDVARHMNTPEFLDNLQQLQDNSRTDNLSQLAARRLSSRIRDWQCFEDALSNTRGDFNQSWNMLKEVGAEEQMMGIWLESMILHEDIVTKLAENAVLAALQCHSPLHFRNKMNIPSHDAFIALVRAFIGVASVLAVFAWADSLGNDVCREQTLAVLHLWQGVDGYREIVNHLMLLRQLTRRLEWITSDNDPPRRSGILAEKVIFDLAKAPLAILNEDLVQTILSLKAPLSFIAENELLSMRKVALVSEDGLPAAVEELVFSSDHPLSLRRLRTLRVSLAIIERELDDPKGEWRTLEAFWEERSPGIIACLIDILVGVSGDLNGHFVLSPPPCMNQAVADQLFLTADDLLRLITLLAPAFLLTARAMRRLAIAAANIFACTDAADMVYSQTSRACMAARGTRQACLDLVCALSGPDVVAEPGRLGAEVIFRTLLQHAGHGGDRDPAYHALQVFTMVEHILPEPSATLYDEGGPSHWVTSIIPDVLDEIRLFLRLLDPENRGHFVKRLIRLDDDVIGIGAWLLIQELDDITKTIETLTCHSGVENAEIVLQYQVTLSLQFILDLATPSSSSSKWCLNTIAKTPDLSTALNACIMALFDGHYTSKSLQDLIAVLAPSSSYFNSDLQATILLAALRVSRQVDRPTTLLEASYRILGSLPLSSINLGSLRLEIGQTLSILASKELNSSTAEILLSILEWLPGTTDTQITTLCGIAPDVLSSFFSSLLASLPSDKRPALETVRSTLSIDEDEYLPPPTIALPRTLKLSIHDLDELMRQNIPTPATPPNGAKTPDILGLIISPPTALLRSQVPTTGLTKTYVNNDFRQLRQTPSSRQNTSRLPSMHGTFSFSFVTQEQS</sequence>
<name>A0A8H5HRH1_9AGAR</name>
<dbReference type="AlphaFoldDB" id="A0A8H5HRH1"/>
<evidence type="ECO:0000313" key="2">
    <source>
        <dbReference type="Proteomes" id="UP000565441"/>
    </source>
</evidence>